<gene>
    <name evidence="6" type="ORF">L211DRAFT_187374</name>
</gene>
<dbReference type="Pfam" id="PF00617">
    <property type="entry name" value="RasGEF"/>
    <property type="match status" value="1"/>
</dbReference>
<evidence type="ECO:0000256" key="1">
    <source>
        <dbReference type="ARBA" id="ARBA00022658"/>
    </source>
</evidence>
<evidence type="ECO:0000256" key="2">
    <source>
        <dbReference type="PROSITE-ProRule" id="PRU00168"/>
    </source>
</evidence>
<protein>
    <submittedName>
        <fullName evidence="6">Ras GEF</fullName>
    </submittedName>
</protein>
<dbReference type="InterPro" id="IPR000651">
    <property type="entry name" value="Ras-like_Gua-exchang_fac_N"/>
</dbReference>
<organism evidence="6 7">
    <name type="scientific">Terfezia boudieri ATCC MYA-4762</name>
    <dbReference type="NCBI Taxonomy" id="1051890"/>
    <lineage>
        <taxon>Eukaryota</taxon>
        <taxon>Fungi</taxon>
        <taxon>Dikarya</taxon>
        <taxon>Ascomycota</taxon>
        <taxon>Pezizomycotina</taxon>
        <taxon>Pezizomycetes</taxon>
        <taxon>Pezizales</taxon>
        <taxon>Pezizaceae</taxon>
        <taxon>Terfezia</taxon>
    </lineage>
</organism>
<name>A0A3N4LUF7_9PEZI</name>
<sequence>MDNRRHPHVDPTFTDRFLRTCGNFCSPLLILEMLTEYHEKNFDLAYRRRVIEIIIRWLRIQPEDLFEGDKLSPVLTTFVKELNQHGYQTWNQELQSTCEKVSKKVESYQDLCKSRELYCLDTLVEEAALSRESNIMDIGTEDLAKYVAALDLILFRDASENRTVRAWSRRSTDSDLKTSEDHVLNERVDRVLRRAEMIRDWVSFEILAAAPELTVLYIEKFISLAKMLCDLGNFQTSLSIVDALTADEIGNLTDLWEGISNENFDTLEELKALNTDQGYAKALSEACVPVVPCLSKFLDHVEKTSAGMFYLRDGTKKNHMDLAIDKCGYTHFPGASSFCTPGSNQLPHPMYDITKHGLFYHQIHLARQKAWRAHNFDRLSRQAWVFSMHVPGRSAFCRTTLGEKPKRDSNLTQESITPKHSIIQSRQNSVKGEWNFPPSPPTTPPTSTYFESKRISSINGPGGLDWISEPVERRIIEVRSMQSKGTSQ</sequence>
<dbReference type="PROSITE" id="PS50009">
    <property type="entry name" value="RASGEF_CAT"/>
    <property type="match status" value="1"/>
</dbReference>
<dbReference type="InterPro" id="IPR001895">
    <property type="entry name" value="RASGEF_cat_dom"/>
</dbReference>
<dbReference type="SUPFAM" id="SSF48366">
    <property type="entry name" value="Ras GEF"/>
    <property type="match status" value="1"/>
</dbReference>
<dbReference type="EMBL" id="ML121542">
    <property type="protein sequence ID" value="RPB24281.1"/>
    <property type="molecule type" value="Genomic_DNA"/>
</dbReference>
<dbReference type="InterPro" id="IPR023578">
    <property type="entry name" value="Ras_GEF_dom_sf"/>
</dbReference>
<evidence type="ECO:0000313" key="7">
    <source>
        <dbReference type="Proteomes" id="UP000267821"/>
    </source>
</evidence>
<feature type="compositionally biased region" description="Polar residues" evidence="3">
    <location>
        <begin position="410"/>
        <end position="430"/>
    </location>
</feature>
<dbReference type="PANTHER" id="PTHR23113:SF99">
    <property type="entry name" value="RASGEF DOMAIN-CONTAINING PROTEIN"/>
    <property type="match status" value="1"/>
</dbReference>
<proteinExistence type="predicted"/>
<evidence type="ECO:0000259" key="4">
    <source>
        <dbReference type="PROSITE" id="PS50009"/>
    </source>
</evidence>
<evidence type="ECO:0000259" key="5">
    <source>
        <dbReference type="PROSITE" id="PS50212"/>
    </source>
</evidence>
<dbReference type="AlphaFoldDB" id="A0A3N4LUF7"/>
<dbReference type="InParanoid" id="A0A3N4LUF7"/>
<dbReference type="GO" id="GO:0007265">
    <property type="term" value="P:Ras protein signal transduction"/>
    <property type="evidence" value="ECO:0007669"/>
    <property type="project" value="TreeGrafter"/>
</dbReference>
<dbReference type="GO" id="GO:0005886">
    <property type="term" value="C:plasma membrane"/>
    <property type="evidence" value="ECO:0007669"/>
    <property type="project" value="TreeGrafter"/>
</dbReference>
<dbReference type="PANTHER" id="PTHR23113">
    <property type="entry name" value="GUANINE NUCLEOTIDE EXCHANGE FACTOR"/>
    <property type="match status" value="1"/>
</dbReference>
<evidence type="ECO:0000256" key="3">
    <source>
        <dbReference type="SAM" id="MobiDB-lite"/>
    </source>
</evidence>
<dbReference type="OrthoDB" id="546434at2759"/>
<dbReference type="STRING" id="1051890.A0A3N4LUF7"/>
<feature type="domain" description="N-terminal Ras-GEF" evidence="5">
    <location>
        <begin position="1"/>
        <end position="102"/>
    </location>
</feature>
<dbReference type="Gene3D" id="1.20.870.10">
    <property type="entry name" value="Son of sevenless (SoS) protein Chain: S domain 1"/>
    <property type="match status" value="1"/>
</dbReference>
<accession>A0A3N4LUF7</accession>
<dbReference type="InterPro" id="IPR036964">
    <property type="entry name" value="RASGEF_cat_dom_sf"/>
</dbReference>
<dbReference type="Gene3D" id="1.10.840.10">
    <property type="entry name" value="Ras guanine-nucleotide exchange factors catalytic domain"/>
    <property type="match status" value="1"/>
</dbReference>
<feature type="region of interest" description="Disordered" evidence="3">
    <location>
        <begin position="403"/>
        <end position="454"/>
    </location>
</feature>
<evidence type="ECO:0000313" key="6">
    <source>
        <dbReference type="EMBL" id="RPB24281.1"/>
    </source>
</evidence>
<keyword evidence="1 2" id="KW-0344">Guanine-nucleotide releasing factor</keyword>
<dbReference type="GO" id="GO:0005085">
    <property type="term" value="F:guanyl-nucleotide exchange factor activity"/>
    <property type="evidence" value="ECO:0007669"/>
    <property type="project" value="UniProtKB-KW"/>
</dbReference>
<dbReference type="PROSITE" id="PS50212">
    <property type="entry name" value="RASGEF_NTER"/>
    <property type="match status" value="1"/>
</dbReference>
<feature type="domain" description="Ras-GEF" evidence="4">
    <location>
        <begin position="139"/>
        <end position="406"/>
    </location>
</feature>
<reference evidence="6 7" key="1">
    <citation type="journal article" date="2018" name="Nat. Ecol. Evol.">
        <title>Pezizomycetes genomes reveal the molecular basis of ectomycorrhizal truffle lifestyle.</title>
        <authorList>
            <person name="Murat C."/>
            <person name="Payen T."/>
            <person name="Noel B."/>
            <person name="Kuo A."/>
            <person name="Morin E."/>
            <person name="Chen J."/>
            <person name="Kohler A."/>
            <person name="Krizsan K."/>
            <person name="Balestrini R."/>
            <person name="Da Silva C."/>
            <person name="Montanini B."/>
            <person name="Hainaut M."/>
            <person name="Levati E."/>
            <person name="Barry K.W."/>
            <person name="Belfiori B."/>
            <person name="Cichocki N."/>
            <person name="Clum A."/>
            <person name="Dockter R.B."/>
            <person name="Fauchery L."/>
            <person name="Guy J."/>
            <person name="Iotti M."/>
            <person name="Le Tacon F."/>
            <person name="Lindquist E.A."/>
            <person name="Lipzen A."/>
            <person name="Malagnac F."/>
            <person name="Mello A."/>
            <person name="Molinier V."/>
            <person name="Miyauchi S."/>
            <person name="Poulain J."/>
            <person name="Riccioni C."/>
            <person name="Rubini A."/>
            <person name="Sitrit Y."/>
            <person name="Splivallo R."/>
            <person name="Traeger S."/>
            <person name="Wang M."/>
            <person name="Zifcakova L."/>
            <person name="Wipf D."/>
            <person name="Zambonelli A."/>
            <person name="Paolocci F."/>
            <person name="Nowrousian M."/>
            <person name="Ottonello S."/>
            <person name="Baldrian P."/>
            <person name="Spatafora J.W."/>
            <person name="Henrissat B."/>
            <person name="Nagy L.G."/>
            <person name="Aury J.M."/>
            <person name="Wincker P."/>
            <person name="Grigoriev I.V."/>
            <person name="Bonfante P."/>
            <person name="Martin F.M."/>
        </authorList>
    </citation>
    <scope>NUCLEOTIDE SEQUENCE [LARGE SCALE GENOMIC DNA]</scope>
    <source>
        <strain evidence="6 7">ATCC MYA-4762</strain>
    </source>
</reference>
<dbReference type="InterPro" id="IPR008937">
    <property type="entry name" value="Ras-like_GEF"/>
</dbReference>
<dbReference type="SMART" id="SM00147">
    <property type="entry name" value="RasGEF"/>
    <property type="match status" value="1"/>
</dbReference>
<dbReference type="Proteomes" id="UP000267821">
    <property type="component" value="Unassembled WGS sequence"/>
</dbReference>
<keyword evidence="7" id="KW-1185">Reference proteome</keyword>